<feature type="region of interest" description="Disordered" evidence="1">
    <location>
        <begin position="76"/>
        <end position="101"/>
    </location>
</feature>
<evidence type="ECO:0000256" key="1">
    <source>
        <dbReference type="SAM" id="MobiDB-lite"/>
    </source>
</evidence>
<name>A0A3N4L5H4_9PEZI</name>
<dbReference type="InParanoid" id="A0A3N4L5H4"/>
<dbReference type="EMBL" id="ML121688">
    <property type="protein sequence ID" value="RPB18140.1"/>
    <property type="molecule type" value="Genomic_DNA"/>
</dbReference>
<proteinExistence type="predicted"/>
<keyword evidence="3" id="KW-1185">Reference proteome</keyword>
<organism evidence="2 3">
    <name type="scientific">Terfezia boudieri ATCC MYA-4762</name>
    <dbReference type="NCBI Taxonomy" id="1051890"/>
    <lineage>
        <taxon>Eukaryota</taxon>
        <taxon>Fungi</taxon>
        <taxon>Dikarya</taxon>
        <taxon>Ascomycota</taxon>
        <taxon>Pezizomycotina</taxon>
        <taxon>Pezizomycetes</taxon>
        <taxon>Pezizales</taxon>
        <taxon>Pezizaceae</taxon>
        <taxon>Terfezia</taxon>
    </lineage>
</organism>
<dbReference type="Proteomes" id="UP000267821">
    <property type="component" value="Unassembled WGS sequence"/>
</dbReference>
<evidence type="ECO:0000313" key="3">
    <source>
        <dbReference type="Proteomes" id="UP000267821"/>
    </source>
</evidence>
<dbReference type="AlphaFoldDB" id="A0A3N4L5H4"/>
<evidence type="ECO:0000313" key="2">
    <source>
        <dbReference type="EMBL" id="RPB18140.1"/>
    </source>
</evidence>
<reference evidence="2 3" key="1">
    <citation type="journal article" date="2018" name="Nat. Ecol. Evol.">
        <title>Pezizomycetes genomes reveal the molecular basis of ectomycorrhizal truffle lifestyle.</title>
        <authorList>
            <person name="Murat C."/>
            <person name="Payen T."/>
            <person name="Noel B."/>
            <person name="Kuo A."/>
            <person name="Morin E."/>
            <person name="Chen J."/>
            <person name="Kohler A."/>
            <person name="Krizsan K."/>
            <person name="Balestrini R."/>
            <person name="Da Silva C."/>
            <person name="Montanini B."/>
            <person name="Hainaut M."/>
            <person name="Levati E."/>
            <person name="Barry K.W."/>
            <person name="Belfiori B."/>
            <person name="Cichocki N."/>
            <person name="Clum A."/>
            <person name="Dockter R.B."/>
            <person name="Fauchery L."/>
            <person name="Guy J."/>
            <person name="Iotti M."/>
            <person name="Le Tacon F."/>
            <person name="Lindquist E.A."/>
            <person name="Lipzen A."/>
            <person name="Malagnac F."/>
            <person name="Mello A."/>
            <person name="Molinier V."/>
            <person name="Miyauchi S."/>
            <person name="Poulain J."/>
            <person name="Riccioni C."/>
            <person name="Rubini A."/>
            <person name="Sitrit Y."/>
            <person name="Splivallo R."/>
            <person name="Traeger S."/>
            <person name="Wang M."/>
            <person name="Zifcakova L."/>
            <person name="Wipf D."/>
            <person name="Zambonelli A."/>
            <person name="Paolocci F."/>
            <person name="Nowrousian M."/>
            <person name="Ottonello S."/>
            <person name="Baldrian P."/>
            <person name="Spatafora J.W."/>
            <person name="Henrissat B."/>
            <person name="Nagy L.G."/>
            <person name="Aury J.M."/>
            <person name="Wincker P."/>
            <person name="Grigoriev I.V."/>
            <person name="Bonfante P."/>
            <person name="Martin F.M."/>
        </authorList>
    </citation>
    <scope>NUCLEOTIDE SEQUENCE [LARGE SCALE GENOMIC DNA]</scope>
    <source>
        <strain evidence="2 3">ATCC MYA-4762</strain>
    </source>
</reference>
<accession>A0A3N4L5H4</accession>
<gene>
    <name evidence="2" type="ORF">L211DRAFT_854423</name>
</gene>
<protein>
    <submittedName>
        <fullName evidence="2">Uncharacterized protein</fullName>
    </submittedName>
</protein>
<sequence length="146" mass="16434">MPPKGYRKKRHIRTLMGPDGLPLRGSQPGFMELVRAGKTTYLNHFDQNASDSGISPACPDLIEDVGKQNLFCPTEQEMQLQQHSPDQKRDSTLIRRRRRGRRTIVDDMAQLEVKEPTMPTVPAMSTIPATIDTVANDRQPEVPAEI</sequence>